<feature type="transmembrane region" description="Helical" evidence="2">
    <location>
        <begin position="47"/>
        <end position="67"/>
    </location>
</feature>
<proteinExistence type="predicted"/>
<keyword evidence="2" id="KW-1133">Transmembrane helix</keyword>
<accession>Q876Q9</accession>
<feature type="region of interest" description="Disordered" evidence="1">
    <location>
        <begin position="413"/>
        <end position="434"/>
    </location>
</feature>
<keyword evidence="2" id="KW-0472">Membrane</keyword>
<sequence length="454" mass="49113">MGGATNLRGKTVIVRQRVDGLCVVVVRPAIRIIAAAVVGVLGLVVRIIILFGTCMSTGVALPLALVNHASRRRLGVGCVIGLASRSTGGWAHIVLDIAALAVDGPLLMLRLARVVLLALILSLLTRLSLVHLPRAVIRLADGRIVLHALDCRTWGRRRRRVEHRSRAATKARVERNRAAALRTIHALLAPLIAVRIAHWAHHARGTGWRCREGVCTVKRRPSHARMRGQGRGTWKHGVMVMLLEGWQPGGAAKLAMAVFPPLFSSGHDLAGPALVGGVVQEGTDVVYEQRIKELRDLFLVGEIQRSLEGDPDTLEVHRANLHNVADLLALENTVTASARHASDIEELGAVDHGIVFPASNTDASRFNLEAQTAFILPQRGSDTRLHAGGCYLASCVETAGYVNSRIHAAAARKRQDRLAGHRVHGRGKRRRNRGRRVKSIGISVLGVTILVSIG</sequence>
<feature type="transmembrane region" description="Helical" evidence="2">
    <location>
        <begin position="436"/>
        <end position="453"/>
    </location>
</feature>
<organism evidence="3">
    <name type="scientific">Neurospora africana</name>
    <dbReference type="NCBI Taxonomy" id="5143"/>
    <lineage>
        <taxon>Eukaryota</taxon>
        <taxon>Fungi</taxon>
        <taxon>Dikarya</taxon>
        <taxon>Ascomycota</taxon>
        <taxon>Pezizomycotina</taxon>
        <taxon>Sordariomycetes</taxon>
        <taxon>Sordariomycetidae</taxon>
        <taxon>Sordariales</taxon>
        <taxon>Sordariaceae</taxon>
        <taxon>Neurospora</taxon>
    </lineage>
</organism>
<name>Q876Q9_NEUAF</name>
<evidence type="ECO:0000256" key="2">
    <source>
        <dbReference type="SAM" id="Phobius"/>
    </source>
</evidence>
<reference evidence="3" key="1">
    <citation type="submission" date="2001-10" db="EMBL/GenBank/DDBJ databases">
        <title>Isolation of Asm-1 homolog in Neurospora africana.</title>
        <authorList>
            <person name="Lee D.W."/>
            <person name="Aramayo R."/>
        </authorList>
    </citation>
    <scope>NUCLEOTIDE SEQUENCE</scope>
</reference>
<feature type="transmembrane region" description="Helical" evidence="2">
    <location>
        <begin position="74"/>
        <end position="95"/>
    </location>
</feature>
<keyword evidence="2" id="KW-0812">Transmembrane</keyword>
<evidence type="ECO:0000256" key="1">
    <source>
        <dbReference type="SAM" id="MobiDB-lite"/>
    </source>
</evidence>
<protein>
    <submittedName>
        <fullName evidence="3">Uncharacterized protein</fullName>
    </submittedName>
</protein>
<dbReference type="EMBL" id="AF428248">
    <property type="protein sequence ID" value="AAO37380.1"/>
    <property type="molecule type" value="Genomic_DNA"/>
</dbReference>
<feature type="transmembrane region" description="Helical" evidence="2">
    <location>
        <begin position="21"/>
        <end position="41"/>
    </location>
</feature>
<evidence type="ECO:0000313" key="3">
    <source>
        <dbReference type="EMBL" id="AAO37380.1"/>
    </source>
</evidence>
<dbReference type="AlphaFoldDB" id="Q876Q9"/>
<feature type="transmembrane region" description="Helical" evidence="2">
    <location>
        <begin position="107"/>
        <end position="129"/>
    </location>
</feature>